<evidence type="ECO:0000313" key="3">
    <source>
        <dbReference type="EMBL" id="MEU9354051.1"/>
    </source>
</evidence>
<proteinExistence type="predicted"/>
<keyword evidence="2" id="KW-0812">Transmembrane</keyword>
<feature type="transmembrane region" description="Helical" evidence="2">
    <location>
        <begin position="6"/>
        <end position="28"/>
    </location>
</feature>
<evidence type="ECO:0000256" key="1">
    <source>
        <dbReference type="SAM" id="MobiDB-lite"/>
    </source>
</evidence>
<protein>
    <submittedName>
        <fullName evidence="3">Uncharacterized protein</fullName>
    </submittedName>
</protein>
<organism evidence="3 4">
    <name type="scientific">Streptomyces griseoloalbus</name>
    <dbReference type="NCBI Taxonomy" id="67303"/>
    <lineage>
        <taxon>Bacteria</taxon>
        <taxon>Bacillati</taxon>
        <taxon>Actinomycetota</taxon>
        <taxon>Actinomycetes</taxon>
        <taxon>Kitasatosporales</taxon>
        <taxon>Streptomycetaceae</taxon>
        <taxon>Streptomyces</taxon>
    </lineage>
</organism>
<evidence type="ECO:0000256" key="2">
    <source>
        <dbReference type="SAM" id="Phobius"/>
    </source>
</evidence>
<dbReference type="Proteomes" id="UP001551582">
    <property type="component" value="Unassembled WGS sequence"/>
</dbReference>
<evidence type="ECO:0000313" key="4">
    <source>
        <dbReference type="Proteomes" id="UP001551582"/>
    </source>
</evidence>
<keyword evidence="2" id="KW-0472">Membrane</keyword>
<dbReference type="EMBL" id="JBEZLS010000018">
    <property type="protein sequence ID" value="MEU9354051.1"/>
    <property type="molecule type" value="Genomic_DNA"/>
</dbReference>
<gene>
    <name evidence="3" type="ORF">AB0D65_24530</name>
</gene>
<sequence length="97" mass="9880">MTTGRAVRWGAVLGVGALWWWAVTRLLLVPDAGALEGAVAAGGWGLSVLPVHCMPRARAEAALAAGRWRRAWRAGGVSAPEAGPAGGDGVGGPREQT</sequence>
<feature type="compositionally biased region" description="Gly residues" evidence="1">
    <location>
        <begin position="84"/>
        <end position="97"/>
    </location>
</feature>
<feature type="region of interest" description="Disordered" evidence="1">
    <location>
        <begin position="76"/>
        <end position="97"/>
    </location>
</feature>
<keyword evidence="4" id="KW-1185">Reference proteome</keyword>
<name>A0ABV3EA83_9ACTN</name>
<reference evidence="3 4" key="1">
    <citation type="submission" date="2024-06" db="EMBL/GenBank/DDBJ databases">
        <title>The Natural Products Discovery Center: Release of the First 8490 Sequenced Strains for Exploring Actinobacteria Biosynthetic Diversity.</title>
        <authorList>
            <person name="Kalkreuter E."/>
            <person name="Kautsar S.A."/>
            <person name="Yang D."/>
            <person name="Bader C.D."/>
            <person name="Teijaro C.N."/>
            <person name="Fluegel L."/>
            <person name="Davis C.M."/>
            <person name="Simpson J.R."/>
            <person name="Lauterbach L."/>
            <person name="Steele A.D."/>
            <person name="Gui C."/>
            <person name="Meng S."/>
            <person name="Li G."/>
            <person name="Viehrig K."/>
            <person name="Ye F."/>
            <person name="Su P."/>
            <person name="Kiefer A.F."/>
            <person name="Nichols A."/>
            <person name="Cepeda A.J."/>
            <person name="Yan W."/>
            <person name="Fan B."/>
            <person name="Jiang Y."/>
            <person name="Adhikari A."/>
            <person name="Zheng C.-J."/>
            <person name="Schuster L."/>
            <person name="Cowan T.M."/>
            <person name="Smanski M.J."/>
            <person name="Chevrette M.G."/>
            <person name="De Carvalho L.P.S."/>
            <person name="Shen B."/>
        </authorList>
    </citation>
    <scope>NUCLEOTIDE SEQUENCE [LARGE SCALE GENOMIC DNA]</scope>
    <source>
        <strain evidence="3 4">NPDC048274</strain>
    </source>
</reference>
<comment type="caution">
    <text evidence="3">The sequence shown here is derived from an EMBL/GenBank/DDBJ whole genome shotgun (WGS) entry which is preliminary data.</text>
</comment>
<keyword evidence="2" id="KW-1133">Transmembrane helix</keyword>
<accession>A0ABV3EA83</accession>